<evidence type="ECO:0000256" key="6">
    <source>
        <dbReference type="ARBA" id="ARBA00023157"/>
    </source>
</evidence>
<dbReference type="InterPro" id="IPR016156">
    <property type="entry name" value="FAD/NAD-linked_Rdtase_dimer_sf"/>
</dbReference>
<dbReference type="PRINTS" id="PR00368">
    <property type="entry name" value="FADPNR"/>
</dbReference>
<dbReference type="RefSeq" id="WP_043166375.1">
    <property type="nucleotide sequence ID" value="NZ_JDUV01000012.1"/>
</dbReference>
<feature type="binding site" evidence="9">
    <location>
        <position position="310"/>
    </location>
    <ligand>
        <name>NAD(+)</name>
        <dbReference type="ChEBI" id="CHEBI:57540"/>
    </ligand>
</feature>
<sequence length="514" mass="53841">MSESSDMEAFDNVIIGAGPGGYSTALRAAELGRRVALIERDATMGGTCLNRGCIPSKALITATHTIDTVHRAAELGVQAHVDGIDYGTLRDYRVHIVETMTQGLSALLAHRGVTVFRASGSLEPASDGAGATTRTVRLVAAPGQTDVLRSDEADEPKPQGASLELHATDVVLALGASPRPLPGNPFAGALIDSTKALELDEFPASAVIIGAGAVAVEFASMWNAAGVDVTMLIRRDRVLSHWDRRTGVTLTRELVRQGVKVVRNTAVRHVDTGANLGATVHYMQGGPSGANGANGTEHTVEAEMVLAAIGRDPNTDADWLEAAGVRRDADGYVTCDPLGRTSAEHVWAVGDIVAGHALAHRAFEHGITVAEAIAGLNPKPVDEASVPQVVFSHPEAACVGLTGREAIDDPRFNNVKETIYPMMGNSRMLMSGVGGSMTVVSGERADSDHPDTPEVLGVHIVSPVASDVIAEAEQLVGNHVALSDAARLIHPHPTFGETLGEALLKADGRPLHTR</sequence>
<evidence type="ECO:0000256" key="3">
    <source>
        <dbReference type="ARBA" id="ARBA00022827"/>
    </source>
</evidence>
<evidence type="ECO:0000256" key="4">
    <source>
        <dbReference type="ARBA" id="ARBA00023002"/>
    </source>
</evidence>
<evidence type="ECO:0000256" key="9">
    <source>
        <dbReference type="PIRSR" id="PIRSR000350-3"/>
    </source>
</evidence>
<dbReference type="Gene3D" id="3.50.50.60">
    <property type="entry name" value="FAD/NAD(P)-binding domain"/>
    <property type="match status" value="2"/>
</dbReference>
<evidence type="ECO:0000256" key="11">
    <source>
        <dbReference type="RuleBase" id="RU003691"/>
    </source>
</evidence>
<dbReference type="Proteomes" id="UP000029072">
    <property type="component" value="Unassembled WGS sequence"/>
</dbReference>
<evidence type="ECO:0000313" key="14">
    <source>
        <dbReference type="EMBL" id="KFI51344.1"/>
    </source>
</evidence>
<evidence type="ECO:0000256" key="5">
    <source>
        <dbReference type="ARBA" id="ARBA00023027"/>
    </source>
</evidence>
<dbReference type="SUPFAM" id="SSF51905">
    <property type="entry name" value="FAD/NAD(P)-binding domain"/>
    <property type="match status" value="1"/>
</dbReference>
<dbReference type="InterPro" id="IPR001100">
    <property type="entry name" value="Pyr_nuc-diS_OxRdtase"/>
</dbReference>
<comment type="similarity">
    <text evidence="1 11">Belongs to the class-I pyridine nucleotide-disulfide oxidoreductase family.</text>
</comment>
<feature type="domain" description="Pyridine nucleotide-disulphide oxidoreductase dimerisation" evidence="12">
    <location>
        <begin position="386"/>
        <end position="502"/>
    </location>
</feature>
<keyword evidence="5 9" id="KW-0520">NAD</keyword>
<evidence type="ECO:0000256" key="2">
    <source>
        <dbReference type="ARBA" id="ARBA00022630"/>
    </source>
</evidence>
<reference evidence="14 15" key="1">
    <citation type="submission" date="2014-03" db="EMBL/GenBank/DDBJ databases">
        <title>Genomics of Bifidobacteria.</title>
        <authorList>
            <person name="Ventura M."/>
            <person name="Milani C."/>
            <person name="Lugli G.A."/>
        </authorList>
    </citation>
    <scope>NUCLEOTIDE SEQUENCE [LARGE SCALE GENOMIC DNA]</scope>
    <source>
        <strain evidence="14 15">DSM 23973</strain>
    </source>
</reference>
<dbReference type="AlphaFoldDB" id="A0A086ZXU4"/>
<feature type="binding site" evidence="9">
    <location>
        <position position="351"/>
    </location>
    <ligand>
        <name>FAD</name>
        <dbReference type="ChEBI" id="CHEBI:57692"/>
    </ligand>
</feature>
<feature type="active site" description="Proton acceptor" evidence="8">
    <location>
        <position position="492"/>
    </location>
</feature>
<dbReference type="InterPro" id="IPR050151">
    <property type="entry name" value="Class-I_Pyr_Nuc-Dis_Oxidored"/>
</dbReference>
<feature type="binding site" evidence="9">
    <location>
        <position position="57"/>
    </location>
    <ligand>
        <name>FAD</name>
        <dbReference type="ChEBI" id="CHEBI:57692"/>
    </ligand>
</feature>
<protein>
    <submittedName>
        <fullName evidence="14">Dihydrolipoamide dehydrogenase</fullName>
        <ecNumber evidence="14">1.8.1.4</ecNumber>
    </submittedName>
</protein>
<dbReference type="OrthoDB" id="4678789at2"/>
<evidence type="ECO:0000256" key="1">
    <source>
        <dbReference type="ARBA" id="ARBA00007532"/>
    </source>
</evidence>
<accession>A0A086ZXU4</accession>
<evidence type="ECO:0000313" key="15">
    <source>
        <dbReference type="Proteomes" id="UP000029072"/>
    </source>
</evidence>
<dbReference type="PROSITE" id="PS00076">
    <property type="entry name" value="PYRIDINE_REDOX_1"/>
    <property type="match status" value="1"/>
</dbReference>
<dbReference type="GO" id="GO:0006103">
    <property type="term" value="P:2-oxoglutarate metabolic process"/>
    <property type="evidence" value="ECO:0007669"/>
    <property type="project" value="TreeGrafter"/>
</dbReference>
<dbReference type="EMBL" id="JGYS01000022">
    <property type="protein sequence ID" value="KFI51344.1"/>
    <property type="molecule type" value="Genomic_DNA"/>
</dbReference>
<dbReference type="Pfam" id="PF07992">
    <property type="entry name" value="Pyr_redox_2"/>
    <property type="match status" value="1"/>
</dbReference>
<dbReference type="eggNOG" id="COG1249">
    <property type="taxonomic scope" value="Bacteria"/>
</dbReference>
<dbReference type="GO" id="GO:0050660">
    <property type="term" value="F:flavin adenine dinucleotide binding"/>
    <property type="evidence" value="ECO:0007669"/>
    <property type="project" value="TreeGrafter"/>
</dbReference>
<name>A0A086ZXU4_9BIFI</name>
<keyword evidence="3 9" id="KW-0274">FAD</keyword>
<keyword evidence="6" id="KW-1015">Disulfide bond</keyword>
<dbReference type="Pfam" id="PF02852">
    <property type="entry name" value="Pyr_redox_dim"/>
    <property type="match status" value="1"/>
</dbReference>
<dbReference type="PANTHER" id="PTHR22912:SF151">
    <property type="entry name" value="DIHYDROLIPOYL DEHYDROGENASE, MITOCHONDRIAL"/>
    <property type="match status" value="1"/>
</dbReference>
<comment type="cofactor">
    <cofactor evidence="9">
        <name>FAD</name>
        <dbReference type="ChEBI" id="CHEBI:57692"/>
    </cofactor>
    <text evidence="9">Binds 1 FAD per subunit.</text>
</comment>
<dbReference type="EC" id="1.8.1.4" evidence="14"/>
<dbReference type="InterPro" id="IPR036188">
    <property type="entry name" value="FAD/NAD-bd_sf"/>
</dbReference>
<dbReference type="SUPFAM" id="SSF55424">
    <property type="entry name" value="FAD/NAD-linked reductases, dimerisation (C-terminal) domain"/>
    <property type="match status" value="1"/>
</dbReference>
<dbReference type="STRING" id="1437609.BCAL_1074"/>
<feature type="disulfide bond" description="Redox-active" evidence="10">
    <location>
        <begin position="48"/>
        <end position="53"/>
    </location>
</feature>
<evidence type="ECO:0000256" key="10">
    <source>
        <dbReference type="PIRSR" id="PIRSR000350-4"/>
    </source>
</evidence>
<feature type="binding site" evidence="9">
    <location>
        <begin position="210"/>
        <end position="217"/>
    </location>
    <ligand>
        <name>NAD(+)</name>
        <dbReference type="ChEBI" id="CHEBI:57540"/>
    </ligand>
</feature>
<evidence type="ECO:0000259" key="12">
    <source>
        <dbReference type="Pfam" id="PF02852"/>
    </source>
</evidence>
<dbReference type="PRINTS" id="PR00411">
    <property type="entry name" value="PNDRDTASEI"/>
</dbReference>
<comment type="caution">
    <text evidence="14">The sequence shown here is derived from an EMBL/GenBank/DDBJ whole genome shotgun (WGS) entry which is preliminary data.</text>
</comment>
<dbReference type="InterPro" id="IPR023753">
    <property type="entry name" value="FAD/NAD-binding_dom"/>
</dbReference>
<dbReference type="PIRSF" id="PIRSF000350">
    <property type="entry name" value="Mercury_reductase_MerA"/>
    <property type="match status" value="1"/>
</dbReference>
<keyword evidence="4 11" id="KW-0560">Oxidoreductase</keyword>
<gene>
    <name evidence="14" type="ORF">BCAL_1074</name>
</gene>
<keyword evidence="7 11" id="KW-0676">Redox-active center</keyword>
<keyword evidence="2 11" id="KW-0285">Flavoprotein</keyword>
<feature type="binding site" evidence="9">
    <location>
        <position position="120"/>
    </location>
    <ligand>
        <name>FAD</name>
        <dbReference type="ChEBI" id="CHEBI:57692"/>
    </ligand>
</feature>
<evidence type="ECO:0000256" key="8">
    <source>
        <dbReference type="PIRSR" id="PIRSR000350-2"/>
    </source>
</evidence>
<dbReference type="PANTHER" id="PTHR22912">
    <property type="entry name" value="DISULFIDE OXIDOREDUCTASE"/>
    <property type="match status" value="1"/>
</dbReference>
<dbReference type="InterPro" id="IPR004099">
    <property type="entry name" value="Pyr_nucl-diS_OxRdtase_dimer"/>
</dbReference>
<organism evidence="14 15">
    <name type="scientific">Bifidobacterium callitrichos DSM 23973</name>
    <dbReference type="NCBI Taxonomy" id="1437609"/>
    <lineage>
        <taxon>Bacteria</taxon>
        <taxon>Bacillati</taxon>
        <taxon>Actinomycetota</taxon>
        <taxon>Actinomycetes</taxon>
        <taxon>Bifidobacteriales</taxon>
        <taxon>Bifidobacteriaceae</taxon>
        <taxon>Bifidobacterium</taxon>
    </lineage>
</organism>
<proteinExistence type="inferred from homology"/>
<dbReference type="GO" id="GO:0004148">
    <property type="term" value="F:dihydrolipoyl dehydrogenase (NADH) activity"/>
    <property type="evidence" value="ECO:0007669"/>
    <property type="project" value="UniProtKB-EC"/>
</dbReference>
<dbReference type="InterPro" id="IPR012999">
    <property type="entry name" value="Pyr_OxRdtase_I_AS"/>
</dbReference>
<feature type="domain" description="FAD/NAD(P)-binding" evidence="13">
    <location>
        <begin position="11"/>
        <end position="366"/>
    </location>
</feature>
<evidence type="ECO:0000259" key="13">
    <source>
        <dbReference type="Pfam" id="PF07992"/>
    </source>
</evidence>
<dbReference type="Gene3D" id="3.30.390.30">
    <property type="match status" value="1"/>
</dbReference>
<evidence type="ECO:0000256" key="7">
    <source>
        <dbReference type="ARBA" id="ARBA00023284"/>
    </source>
</evidence>
<keyword evidence="9" id="KW-0547">Nucleotide-binding</keyword>